<reference evidence="9" key="1">
    <citation type="journal article" date="2021" name="Microbiol. Resour. Announc.">
        <title>LGAAP: Leishmaniinae Genome Assembly and Annotation Pipeline.</title>
        <authorList>
            <person name="Almutairi H."/>
            <person name="Urbaniak M.D."/>
            <person name="Bates M.D."/>
            <person name="Jariyapan N."/>
            <person name="Kwakye-Nuako G."/>
            <person name="Thomaz-Soccol V."/>
            <person name="Al-Salem W.S."/>
            <person name="Dillon R.J."/>
            <person name="Bates P.A."/>
            <person name="Gatherer D."/>
        </authorList>
    </citation>
    <scope>NUCLEOTIDE SEQUENCE [LARGE SCALE GENOMIC DNA]</scope>
</reference>
<evidence type="ECO:0000256" key="6">
    <source>
        <dbReference type="ARBA" id="ARBA00025799"/>
    </source>
</evidence>
<evidence type="ECO:0000256" key="3">
    <source>
        <dbReference type="ARBA" id="ARBA00022989"/>
    </source>
</evidence>
<dbReference type="GO" id="GO:0006888">
    <property type="term" value="P:endoplasmic reticulum to Golgi vesicle-mediated transport"/>
    <property type="evidence" value="ECO:0007669"/>
    <property type="project" value="InterPro"/>
</dbReference>
<keyword evidence="5 7" id="KW-0472">Membrane</keyword>
<keyword evidence="2 7" id="KW-0812">Transmembrane</keyword>
<dbReference type="GO" id="GO:0000139">
    <property type="term" value="C:Golgi membrane"/>
    <property type="evidence" value="ECO:0007669"/>
    <property type="project" value="UniProtKB-SubCell"/>
</dbReference>
<evidence type="ECO:0000313" key="9">
    <source>
        <dbReference type="Proteomes" id="UP000674143"/>
    </source>
</evidence>
<dbReference type="InterPro" id="IPR007305">
    <property type="entry name" value="Vesicle_transpt_Got1/SFT2"/>
</dbReference>
<name>A0A836GYH2_9TRYP</name>
<dbReference type="GO" id="GO:0042147">
    <property type="term" value="P:retrograde transport, endosome to Golgi"/>
    <property type="evidence" value="ECO:0007669"/>
    <property type="project" value="InterPro"/>
</dbReference>
<dbReference type="EMBL" id="JAFHLR010000018">
    <property type="protein sequence ID" value="KAG5481449.1"/>
    <property type="molecule type" value="Genomic_DNA"/>
</dbReference>
<keyword evidence="3 7" id="KW-1133">Transmembrane helix</keyword>
<keyword evidence="9" id="KW-1185">Reference proteome</keyword>
<dbReference type="InterPro" id="IPR045176">
    <property type="entry name" value="Got1"/>
</dbReference>
<dbReference type="Proteomes" id="UP000674143">
    <property type="component" value="Unassembled WGS sequence"/>
</dbReference>
<organism evidence="8 9">
    <name type="scientific">Leishmania orientalis</name>
    <dbReference type="NCBI Taxonomy" id="2249476"/>
    <lineage>
        <taxon>Eukaryota</taxon>
        <taxon>Discoba</taxon>
        <taxon>Euglenozoa</taxon>
        <taxon>Kinetoplastea</taxon>
        <taxon>Metakinetoplastina</taxon>
        <taxon>Trypanosomatida</taxon>
        <taxon>Trypanosomatidae</taxon>
        <taxon>Leishmaniinae</taxon>
        <taxon>Leishmania</taxon>
    </lineage>
</organism>
<dbReference type="GO" id="GO:0005829">
    <property type="term" value="C:cytosol"/>
    <property type="evidence" value="ECO:0007669"/>
    <property type="project" value="GOC"/>
</dbReference>
<protein>
    <submittedName>
        <fullName evidence="8">Uncharacterized protein</fullName>
    </submittedName>
</protein>
<evidence type="ECO:0000256" key="5">
    <source>
        <dbReference type="ARBA" id="ARBA00023136"/>
    </source>
</evidence>
<keyword evidence="4" id="KW-0333">Golgi apparatus</keyword>
<evidence type="ECO:0000256" key="2">
    <source>
        <dbReference type="ARBA" id="ARBA00022692"/>
    </source>
</evidence>
<evidence type="ECO:0000256" key="1">
    <source>
        <dbReference type="ARBA" id="ARBA00004653"/>
    </source>
</evidence>
<sequence>MDSLYNWSDTTKMGVAFTGLGVFFTLMGVVMFLDSILLTMGNVLFVAGVAMVMGPQRCKAFFIARRRASACFFLGIVFVFLRWCFVGLCIQGFGALNLFGNFFPVLARVLESTPVLGPILLSAPVQKVLSLLHVNDGRNLRNV</sequence>
<comment type="caution">
    <text evidence="8">The sequence shown here is derived from an EMBL/GenBank/DDBJ whole genome shotgun (WGS) entry which is preliminary data.</text>
</comment>
<dbReference type="PANTHER" id="PTHR21493:SF9">
    <property type="entry name" value="GOLGI TRANSPORT PROTEIN 1-RELATED"/>
    <property type="match status" value="1"/>
</dbReference>
<dbReference type="KEGG" id="loi:92362999"/>
<gene>
    <name evidence="8" type="ORF">LSCM4_07161</name>
</gene>
<feature type="transmembrane region" description="Helical" evidence="7">
    <location>
        <begin position="71"/>
        <end position="95"/>
    </location>
</feature>
<evidence type="ECO:0000313" key="8">
    <source>
        <dbReference type="EMBL" id="KAG5481449.1"/>
    </source>
</evidence>
<dbReference type="GeneID" id="92362999"/>
<evidence type="ECO:0000256" key="7">
    <source>
        <dbReference type="SAM" id="Phobius"/>
    </source>
</evidence>
<accession>A0A836GYH2</accession>
<comment type="similarity">
    <text evidence="6">Belongs to the GOT1 family.</text>
</comment>
<evidence type="ECO:0000256" key="4">
    <source>
        <dbReference type="ARBA" id="ARBA00023034"/>
    </source>
</evidence>
<comment type="subcellular location">
    <subcellularLocation>
        <location evidence="1">Golgi apparatus membrane</location>
        <topology evidence="1">Multi-pass membrane protein</topology>
    </subcellularLocation>
</comment>
<dbReference type="Pfam" id="PF04178">
    <property type="entry name" value="Got1"/>
    <property type="match status" value="1"/>
</dbReference>
<proteinExistence type="inferred from homology"/>
<dbReference type="PANTHER" id="PTHR21493">
    <property type="entry name" value="CGI-141-RELATED/LIPASE CONTAINING PROTEIN"/>
    <property type="match status" value="1"/>
</dbReference>
<reference evidence="9" key="2">
    <citation type="journal article" date="2021" name="Sci. Data">
        <title>Chromosome-scale genome sequencing, assembly and annotation of six genomes from subfamily Leishmaniinae.</title>
        <authorList>
            <person name="Almutairi H."/>
            <person name="Urbaniak M.D."/>
            <person name="Bates M.D."/>
            <person name="Jariyapan N."/>
            <person name="Kwakye-Nuako G."/>
            <person name="Thomaz Soccol V."/>
            <person name="Al-Salem W.S."/>
            <person name="Dillon R.J."/>
            <person name="Bates P.A."/>
            <person name="Gatherer D."/>
        </authorList>
    </citation>
    <scope>NUCLEOTIDE SEQUENCE [LARGE SCALE GENOMIC DNA]</scope>
</reference>
<dbReference type="AlphaFoldDB" id="A0A836GYH2"/>
<feature type="transmembrane region" description="Helical" evidence="7">
    <location>
        <begin position="20"/>
        <end position="50"/>
    </location>
</feature>
<dbReference type="RefSeq" id="XP_067064128.1">
    <property type="nucleotide sequence ID" value="XM_067209065.1"/>
</dbReference>